<proteinExistence type="predicted"/>
<reference evidence="2" key="1">
    <citation type="submission" date="2023-03" db="EMBL/GenBank/DDBJ databases">
        <title>Massive genome expansion in bonnet fungi (Mycena s.s.) driven by repeated elements and novel gene families across ecological guilds.</title>
        <authorList>
            <consortium name="Lawrence Berkeley National Laboratory"/>
            <person name="Harder C.B."/>
            <person name="Miyauchi S."/>
            <person name="Viragh M."/>
            <person name="Kuo A."/>
            <person name="Thoen E."/>
            <person name="Andreopoulos B."/>
            <person name="Lu D."/>
            <person name="Skrede I."/>
            <person name="Drula E."/>
            <person name="Henrissat B."/>
            <person name="Morin E."/>
            <person name="Kohler A."/>
            <person name="Barry K."/>
            <person name="LaButti K."/>
            <person name="Morin E."/>
            <person name="Salamov A."/>
            <person name="Lipzen A."/>
            <person name="Mereny Z."/>
            <person name="Hegedus B."/>
            <person name="Baldrian P."/>
            <person name="Stursova M."/>
            <person name="Weitz H."/>
            <person name="Taylor A."/>
            <person name="Grigoriev I.V."/>
            <person name="Nagy L.G."/>
            <person name="Martin F."/>
            <person name="Kauserud H."/>
        </authorList>
    </citation>
    <scope>NUCLEOTIDE SEQUENCE</scope>
    <source>
        <strain evidence="2">CBHHK200</strain>
    </source>
</reference>
<organism evidence="2 3">
    <name type="scientific">Mycena alexandri</name>
    <dbReference type="NCBI Taxonomy" id="1745969"/>
    <lineage>
        <taxon>Eukaryota</taxon>
        <taxon>Fungi</taxon>
        <taxon>Dikarya</taxon>
        <taxon>Basidiomycota</taxon>
        <taxon>Agaricomycotina</taxon>
        <taxon>Agaricomycetes</taxon>
        <taxon>Agaricomycetidae</taxon>
        <taxon>Agaricales</taxon>
        <taxon>Marasmiineae</taxon>
        <taxon>Mycenaceae</taxon>
        <taxon>Mycena</taxon>
    </lineage>
</organism>
<gene>
    <name evidence="2" type="ORF">C8F04DRAFT_1183749</name>
</gene>
<comment type="caution">
    <text evidence="2">The sequence shown here is derived from an EMBL/GenBank/DDBJ whole genome shotgun (WGS) entry which is preliminary data.</text>
</comment>
<feature type="compositionally biased region" description="Polar residues" evidence="1">
    <location>
        <begin position="41"/>
        <end position="59"/>
    </location>
</feature>
<evidence type="ECO:0000256" key="1">
    <source>
        <dbReference type="SAM" id="MobiDB-lite"/>
    </source>
</evidence>
<evidence type="ECO:0000313" key="2">
    <source>
        <dbReference type="EMBL" id="KAJ7033776.1"/>
    </source>
</evidence>
<feature type="region of interest" description="Disordered" evidence="1">
    <location>
        <begin position="134"/>
        <end position="205"/>
    </location>
</feature>
<evidence type="ECO:0000313" key="3">
    <source>
        <dbReference type="Proteomes" id="UP001218188"/>
    </source>
</evidence>
<dbReference type="Proteomes" id="UP001218188">
    <property type="component" value="Unassembled WGS sequence"/>
</dbReference>
<dbReference type="AlphaFoldDB" id="A0AAD6SVC3"/>
<feature type="region of interest" description="Disordered" evidence="1">
    <location>
        <begin position="16"/>
        <end position="67"/>
    </location>
</feature>
<name>A0AAD6SVC3_9AGAR</name>
<sequence>MLTYFVRIWLSPREEGTLGSTERGGARNATRRASGIHPTMSAGQPSPASIHTGQATSEPTRGDILQGPCANPRALRAWTNERTRCEALGCAHGDGGILVTRATHWQNRHWQHQHRSVHAGPAPGDKDACARRATETHTPTPTPHRTRPRPAKGLRAGGITRNAMPVSRDGGRNDREKDEGQKGERRSRTREKGTWEEKEERKGEI</sequence>
<feature type="compositionally biased region" description="Basic and acidic residues" evidence="1">
    <location>
        <begin position="169"/>
        <end position="205"/>
    </location>
</feature>
<accession>A0AAD6SVC3</accession>
<dbReference type="EMBL" id="JARJCM010000062">
    <property type="protein sequence ID" value="KAJ7033776.1"/>
    <property type="molecule type" value="Genomic_DNA"/>
</dbReference>
<keyword evidence="3" id="KW-1185">Reference proteome</keyword>
<protein>
    <submittedName>
        <fullName evidence="2">Uncharacterized protein</fullName>
    </submittedName>
</protein>